<organism evidence="2 3">
    <name type="scientific">Halovenus rubra</name>
    <dbReference type="NCBI Taxonomy" id="869890"/>
    <lineage>
        <taxon>Archaea</taxon>
        <taxon>Methanobacteriati</taxon>
        <taxon>Methanobacteriota</taxon>
        <taxon>Stenosarchaea group</taxon>
        <taxon>Halobacteria</taxon>
        <taxon>Halobacteriales</taxon>
        <taxon>Haloarculaceae</taxon>
        <taxon>Halovenus</taxon>
    </lineage>
</organism>
<reference evidence="2 3" key="1">
    <citation type="journal article" date="2014" name="Int. J. Syst. Evol. Microbiol.">
        <title>Complete genome sequence of Corynebacterium casei LMG S-19264T (=DSM 44701T), isolated from a smear-ripened cheese.</title>
        <authorList>
            <consortium name="US DOE Joint Genome Institute (JGI-PGF)"/>
            <person name="Walter F."/>
            <person name="Albersmeier A."/>
            <person name="Kalinowski J."/>
            <person name="Ruckert C."/>
        </authorList>
    </citation>
    <scope>NUCLEOTIDE SEQUENCE [LARGE SCALE GENOMIC DNA]</scope>
    <source>
        <strain evidence="2 3">CGMCC 4.7215</strain>
    </source>
</reference>
<accession>A0ABD5X6F0</accession>
<dbReference type="Gene3D" id="1.20.120.20">
    <property type="entry name" value="Apolipoprotein"/>
    <property type="match status" value="1"/>
</dbReference>
<dbReference type="AlphaFoldDB" id="A0ABD5X6F0"/>
<comment type="caution">
    <text evidence="2">The sequence shown here is derived from an EMBL/GenBank/DDBJ whole genome shotgun (WGS) entry which is preliminary data.</text>
</comment>
<dbReference type="Proteomes" id="UP001596414">
    <property type="component" value="Unassembled WGS sequence"/>
</dbReference>
<protein>
    <submittedName>
        <fullName evidence="2">Uncharacterized protein</fullName>
    </submittedName>
</protein>
<dbReference type="EMBL" id="JBHSZQ010000008">
    <property type="protein sequence ID" value="MFC7125622.1"/>
    <property type="molecule type" value="Genomic_DNA"/>
</dbReference>
<sequence length="182" mass="20650">MVDYTTPIKTAFELQRKTIEQSQRAMENGLEFQREMASATIDTLDVQETSQRQAVEFLQQNLHQTLDAVEGMPGAVGMTDGIRTTVDEQYQELLEAHAEAFDTVEDELHDGIDTYDEMTEEYLETLNEQLDMLLEAHEEFEGQSIEATEQVSEQVEDLQEQVEDVQAQIQDVSEQAADAIEA</sequence>
<proteinExistence type="predicted"/>
<evidence type="ECO:0000256" key="1">
    <source>
        <dbReference type="SAM" id="Coils"/>
    </source>
</evidence>
<name>A0ABD5X6F0_9EURY</name>
<evidence type="ECO:0000313" key="3">
    <source>
        <dbReference type="Proteomes" id="UP001596414"/>
    </source>
</evidence>
<keyword evidence="1" id="KW-0175">Coiled coil</keyword>
<dbReference type="RefSeq" id="WP_267636994.1">
    <property type="nucleotide sequence ID" value="NZ_JAODIY010000008.1"/>
</dbReference>
<evidence type="ECO:0000313" key="2">
    <source>
        <dbReference type="EMBL" id="MFC7125622.1"/>
    </source>
</evidence>
<feature type="coiled-coil region" evidence="1">
    <location>
        <begin position="123"/>
        <end position="182"/>
    </location>
</feature>
<gene>
    <name evidence="2" type="ORF">ACFQJ7_06170</name>
</gene>